<keyword evidence="2" id="KW-0326">Glycosidase</keyword>
<accession>A0A975Y1Y9</accession>
<evidence type="ECO:0000259" key="5">
    <source>
        <dbReference type="Pfam" id="PF17851"/>
    </source>
</evidence>
<evidence type="ECO:0000313" key="6">
    <source>
        <dbReference type="EMBL" id="QWZ10013.1"/>
    </source>
</evidence>
<dbReference type="InterPro" id="IPR006710">
    <property type="entry name" value="Glyco_hydro_43"/>
</dbReference>
<dbReference type="Pfam" id="PF17851">
    <property type="entry name" value="GH43_C2"/>
    <property type="match status" value="1"/>
</dbReference>
<dbReference type="PANTHER" id="PTHR42812">
    <property type="entry name" value="BETA-XYLOSIDASE"/>
    <property type="match status" value="1"/>
</dbReference>
<dbReference type="InterPro" id="IPR051795">
    <property type="entry name" value="Glycosyl_Hydrlase_43"/>
</dbReference>
<feature type="chain" id="PRO_5037930319" evidence="4">
    <location>
        <begin position="30"/>
        <end position="657"/>
    </location>
</feature>
<dbReference type="PANTHER" id="PTHR42812:SF12">
    <property type="entry name" value="BETA-XYLOSIDASE-RELATED"/>
    <property type="match status" value="1"/>
</dbReference>
<dbReference type="GO" id="GO:0005975">
    <property type="term" value="P:carbohydrate metabolic process"/>
    <property type="evidence" value="ECO:0007669"/>
    <property type="project" value="InterPro"/>
</dbReference>
<evidence type="ECO:0000256" key="4">
    <source>
        <dbReference type="SAM" id="SignalP"/>
    </source>
</evidence>
<keyword evidence="4" id="KW-0732">Signal</keyword>
<reference evidence="6" key="1">
    <citation type="submission" date="2021-06" db="EMBL/GenBank/DDBJ databases">
        <title>Complete genome sequence of Nocardioides sp. G188.</title>
        <authorList>
            <person name="Im W.-T."/>
        </authorList>
    </citation>
    <scope>NUCLEOTIDE SEQUENCE</scope>
    <source>
        <strain evidence="6">G188</strain>
    </source>
</reference>
<dbReference type="Proteomes" id="UP000683575">
    <property type="component" value="Chromosome"/>
</dbReference>
<dbReference type="KEGG" id="nps:KRR39_09925"/>
<dbReference type="Pfam" id="PF04616">
    <property type="entry name" value="Glyco_hydro_43"/>
    <property type="match status" value="2"/>
</dbReference>
<dbReference type="EMBL" id="CP077062">
    <property type="protein sequence ID" value="QWZ10013.1"/>
    <property type="molecule type" value="Genomic_DNA"/>
</dbReference>
<feature type="signal peptide" evidence="4">
    <location>
        <begin position="1"/>
        <end position="29"/>
    </location>
</feature>
<dbReference type="AlphaFoldDB" id="A0A975Y1Y9"/>
<evidence type="ECO:0000256" key="1">
    <source>
        <dbReference type="ARBA" id="ARBA00022801"/>
    </source>
</evidence>
<dbReference type="InterPro" id="IPR041542">
    <property type="entry name" value="GH43_C2"/>
</dbReference>
<proteinExistence type="predicted"/>
<evidence type="ECO:0000256" key="2">
    <source>
        <dbReference type="ARBA" id="ARBA00023295"/>
    </source>
</evidence>
<name>A0A975Y1Y9_9ACTN</name>
<keyword evidence="1" id="KW-0378">Hydrolase</keyword>
<evidence type="ECO:0000256" key="3">
    <source>
        <dbReference type="PIRSR" id="PIRSR606710-2"/>
    </source>
</evidence>
<protein>
    <submittedName>
        <fullName evidence="6">Family 43 glycosylhydrolase</fullName>
    </submittedName>
</protein>
<organism evidence="6 7">
    <name type="scientific">Nocardioides panacis</name>
    <dbReference type="NCBI Taxonomy" id="2849501"/>
    <lineage>
        <taxon>Bacteria</taxon>
        <taxon>Bacillati</taxon>
        <taxon>Actinomycetota</taxon>
        <taxon>Actinomycetes</taxon>
        <taxon>Propionibacteriales</taxon>
        <taxon>Nocardioidaceae</taxon>
        <taxon>Nocardioides</taxon>
    </lineage>
</organism>
<sequence>MVRVLKFALPVLVMLCVTAALLPPSPSTAASHGRHVAPGSYTNPLAPRIPGGGTVDSCADPTVLRGQGRYSHWWYMYCTTDPLNDSETSGTGDPVFHPIPTMRSTDLVTWTYVGDALPAKPTWAASTAFMWAPDVVYSRTHHLYYLSFVVTDTNETGGGEAGCANDSAIGVATSASPTGPWRISDTPLVAPRRNTTAPCDYFWTYDPDVLGDVVDTSSVLYYGSYYGGAFGQHVTLTPDGMVRTGTARQVTLGQKTEPAVDPAKLRRATQLSTARGRAADSDRQVTIGNRYEGTNVVRHDGWYYLFASATNCCNGPLTGYSVFAGRSRGPLGPFTDREGNSLLAGRVGGTPVVSMNGNRWVGTGHNSVFRDLAGQWWTVYHAVDRGNPYFAGRPGFTKRPPLLDPVDWVRGWPMVRAGQWASDTRMPAPAAQPGQRTAYRPRAVQPDLLGTHLDDYSDDFDGSSLSARWSWVRPPDASTYGVEGGAFRFHTQDADLYVDSNTASVLTEPAPAGSYVVQTQVRLDVPDDGCCHNFLQAGLVIYGSDDAFVKLANASIWETRQTEFAKEVPSAPVGFPRYGNTVVGPPADTTWLRIVKRVTQVEDRYTAYTSQDGQHWVRGGTWTHGELGDHVRIGLVSMGGPGDFNASFDRVDVWTLR</sequence>
<dbReference type="CDD" id="cd18616">
    <property type="entry name" value="GH43_ABN-like"/>
    <property type="match status" value="1"/>
</dbReference>
<gene>
    <name evidence="6" type="ORF">KRR39_09925</name>
</gene>
<dbReference type="GO" id="GO:0004553">
    <property type="term" value="F:hydrolase activity, hydrolyzing O-glycosyl compounds"/>
    <property type="evidence" value="ECO:0007669"/>
    <property type="project" value="InterPro"/>
</dbReference>
<keyword evidence="7" id="KW-1185">Reference proteome</keyword>
<feature type="domain" description="Beta-xylosidase C-terminal Concanavalin A-like" evidence="5">
    <location>
        <begin position="457"/>
        <end position="618"/>
    </location>
</feature>
<evidence type="ECO:0000313" key="7">
    <source>
        <dbReference type="Proteomes" id="UP000683575"/>
    </source>
</evidence>
<feature type="site" description="Important for catalytic activity, responsible for pKa modulation of the active site Glu and correct orientation of both the proton donor and substrate" evidence="3">
    <location>
        <position position="206"/>
    </location>
</feature>